<sequence>MKGRLSIVLPVVPLLLLLWLLRGSLVPLFLLDLLHLVGVFAERVAEFAPDFEGDGDRVAVGGFDFAHPHEHPVLVGAHVKKKALVVHSQ</sequence>
<dbReference type="Proteomes" id="UP000694892">
    <property type="component" value="Unassembled WGS sequence"/>
</dbReference>
<evidence type="ECO:0000313" key="1">
    <source>
        <dbReference type="EMBL" id="OCT55428.1"/>
    </source>
</evidence>
<gene>
    <name evidence="1" type="ORF">XELAEV_18002161mg</name>
</gene>
<organism evidence="1">
    <name type="scientific">Xenopus laevis</name>
    <name type="common">African clawed frog</name>
    <dbReference type="NCBI Taxonomy" id="8355"/>
    <lineage>
        <taxon>Eukaryota</taxon>
        <taxon>Metazoa</taxon>
        <taxon>Chordata</taxon>
        <taxon>Craniata</taxon>
        <taxon>Vertebrata</taxon>
        <taxon>Euteleostomi</taxon>
        <taxon>Amphibia</taxon>
        <taxon>Batrachia</taxon>
        <taxon>Anura</taxon>
        <taxon>Pipoidea</taxon>
        <taxon>Pipidae</taxon>
        <taxon>Xenopodinae</taxon>
        <taxon>Xenopus</taxon>
        <taxon>Xenopus</taxon>
    </lineage>
</organism>
<name>A0A974GYC8_XENLA</name>
<protein>
    <submittedName>
        <fullName evidence="1">Uncharacterized protein</fullName>
    </submittedName>
</protein>
<dbReference type="AlphaFoldDB" id="A0A974GYC8"/>
<proteinExistence type="predicted"/>
<reference evidence="1" key="1">
    <citation type="submission" date="2016-05" db="EMBL/GenBank/DDBJ databases">
        <title>WGS assembly of Xenopus laevis.</title>
        <authorList>
            <person name="Session A."/>
            <person name="Uno Y."/>
            <person name="Kwon T."/>
            <person name="Chapman J."/>
            <person name="Toyoda A."/>
            <person name="Takahashi S."/>
            <person name="Fukui A."/>
            <person name="Hikosaka A."/>
            <person name="Putnam N."/>
            <person name="Stites J."/>
            <person name="Van Heeringen S."/>
            <person name="Quigley I."/>
            <person name="Heinz S."/>
            <person name="Hellsten U."/>
            <person name="Lyons J."/>
            <person name="Suzuki A."/>
            <person name="Kondo M."/>
            <person name="Ogino H."/>
            <person name="Ochi H."/>
            <person name="Bogdanovic O."/>
            <person name="Lister R."/>
            <person name="Georgiou G."/>
            <person name="Paranjpe S."/>
            <person name="Van Kruijsbergen I."/>
            <person name="Mozaffari S."/>
            <person name="Shu S."/>
            <person name="Schmutz J."/>
            <person name="Jenkins J."/>
            <person name="Grimwood J."/>
            <person name="Carlson J."/>
            <person name="Mitros T."/>
            <person name="Simakov O."/>
            <person name="Heald R."/>
            <person name="Miller K."/>
            <person name="Haudenschild C."/>
            <person name="Kuroki Y."/>
            <person name="Tanaka T."/>
            <person name="Michiue T."/>
            <person name="Watanabe M."/>
            <person name="Kinoshita T."/>
            <person name="Ohta Y."/>
            <person name="Mawaribuchi S."/>
            <person name="Suzuki Y."/>
            <person name="Haramoto Y."/>
            <person name="Yamamoto T."/>
            <person name="Takagi C."/>
            <person name="Kitzman J."/>
            <person name="Shendure J."/>
            <person name="Nakayama T."/>
            <person name="Izutsu Y."/>
            <person name="Robert J."/>
            <person name="Dichmann D."/>
            <person name="Flajnik M."/>
            <person name="Houston D."/>
            <person name="Marcotte E."/>
            <person name="Wallingford J."/>
            <person name="Ito Y."/>
            <person name="Asashima M."/>
            <person name="Ueno N."/>
            <person name="Matsuda Y."/>
            <person name="Jan Veenstra G."/>
            <person name="Fujiyama A."/>
            <person name="Harland R."/>
            <person name="Taira M."/>
            <person name="Rokhsar D.S."/>
        </authorList>
    </citation>
    <scope>NUCLEOTIDE SEQUENCE</scope>
    <source>
        <strain evidence="1">J</strain>
        <tissue evidence="1">Blood</tissue>
    </source>
</reference>
<dbReference type="EMBL" id="KV491415">
    <property type="protein sequence ID" value="OCT55428.1"/>
    <property type="molecule type" value="Genomic_DNA"/>
</dbReference>
<accession>A0A974GYC8</accession>